<accession>A0A1C3S6J9</accession>
<evidence type="ECO:0000313" key="1">
    <source>
        <dbReference type="EMBL" id="SCA80198.1"/>
    </source>
</evidence>
<sequence>MNIINNFEYEARAKSARKKENTIYFTMMYLQWTEIEEKVAEVWMLEFMGTQYQNRFAGEYIDVLMKQIERKEKN</sequence>
<dbReference type="Proteomes" id="UP000279386">
    <property type="component" value="Segment"/>
</dbReference>
<dbReference type="EMBL" id="LT603033">
    <property type="protein sequence ID" value="SCA80198.1"/>
    <property type="molecule type" value="Genomic_DNA"/>
</dbReference>
<reference evidence="1 2" key="1">
    <citation type="submission" date="2016-07" db="EMBL/GenBank/DDBJ databases">
        <authorList>
            <person name="Millard A."/>
        </authorList>
    </citation>
    <scope>NUCLEOTIDE SEQUENCE [LARGE SCALE GENOMIC DNA]</scope>
</reference>
<gene>
    <name evidence="1" type="ORF">PSLUR01_00221</name>
</gene>
<evidence type="ECO:0000313" key="2">
    <source>
        <dbReference type="Proteomes" id="UP000279386"/>
    </source>
</evidence>
<protein>
    <submittedName>
        <fullName evidence="1">Uncharacterized protein</fullName>
    </submittedName>
</protein>
<organism evidence="1 2">
    <name type="scientific">Escherichia phage vB_Eco_slurp01</name>
    <dbReference type="NCBI Taxonomy" id="1874688"/>
    <lineage>
        <taxon>Viruses</taxon>
        <taxon>Duplodnaviria</taxon>
        <taxon>Heunggongvirae</taxon>
        <taxon>Uroviricota</taxon>
        <taxon>Caudoviricetes</taxon>
        <taxon>Asteriusvirus</taxon>
        <taxon>Asteriusvirus PBECO4</taxon>
    </lineage>
</organism>
<proteinExistence type="predicted"/>
<name>A0A1C3S6J9_9CAUD</name>